<organism evidence="5 6">
    <name type="scientific">Mesonia mobilis</name>
    <dbReference type="NCBI Taxonomy" id="369791"/>
    <lineage>
        <taxon>Bacteria</taxon>
        <taxon>Pseudomonadati</taxon>
        <taxon>Bacteroidota</taxon>
        <taxon>Flavobacteriia</taxon>
        <taxon>Flavobacteriales</taxon>
        <taxon>Flavobacteriaceae</taxon>
        <taxon>Mesonia</taxon>
    </lineage>
</organism>
<dbReference type="InterPro" id="IPR013216">
    <property type="entry name" value="Methyltransf_11"/>
</dbReference>
<evidence type="ECO:0000256" key="1">
    <source>
        <dbReference type="ARBA" id="ARBA00008361"/>
    </source>
</evidence>
<dbReference type="PANTHER" id="PTHR44942:SF4">
    <property type="entry name" value="METHYLTRANSFERASE TYPE 11 DOMAIN-CONTAINING PROTEIN"/>
    <property type="match status" value="1"/>
</dbReference>
<evidence type="ECO:0000256" key="2">
    <source>
        <dbReference type="ARBA" id="ARBA00022603"/>
    </source>
</evidence>
<dbReference type="PANTHER" id="PTHR44942">
    <property type="entry name" value="METHYLTRANSF_11 DOMAIN-CONTAINING PROTEIN"/>
    <property type="match status" value="1"/>
</dbReference>
<dbReference type="GO" id="GO:0032259">
    <property type="term" value="P:methylation"/>
    <property type="evidence" value="ECO:0007669"/>
    <property type="project" value="UniProtKB-KW"/>
</dbReference>
<name>A0ABQ3BKN8_9FLAO</name>
<dbReference type="Gene3D" id="3.40.50.150">
    <property type="entry name" value="Vaccinia Virus protein VP39"/>
    <property type="match status" value="1"/>
</dbReference>
<dbReference type="GO" id="GO:0008168">
    <property type="term" value="F:methyltransferase activity"/>
    <property type="evidence" value="ECO:0007669"/>
    <property type="project" value="UniProtKB-KW"/>
</dbReference>
<gene>
    <name evidence="5" type="ORF">GCM10008088_04520</name>
</gene>
<sequence length="248" mass="29100">MKDNFSKDSHLYAKYRPTYPSALFTYIFSLLETKDQAWDCATGNGQVATQLAKEFQIVEATDISVSQLEQAPKLAHIHYSIQPAEQTKFEKDQFDLITVAQAIHWFDFEKFYAEVNRTLKPNGILAVIGYGLLSISLEIDHIIHHFYNDVIGDYWDEERKYIEENYETIPFSFEEITTPKFEITYEWTAEDLLNYLNTWSAVKHYEKEKNESPLLLIQHHLKETWEAKKRKVTFPVLLRLGKKKSFSA</sequence>
<dbReference type="RefSeq" id="WP_027886062.1">
    <property type="nucleotide sequence ID" value="NZ_BMWY01000001.1"/>
</dbReference>
<accession>A0ABQ3BKN8</accession>
<dbReference type="InterPro" id="IPR051052">
    <property type="entry name" value="Diverse_substrate_MTase"/>
</dbReference>
<evidence type="ECO:0000256" key="3">
    <source>
        <dbReference type="ARBA" id="ARBA00022679"/>
    </source>
</evidence>
<dbReference type="GeneID" id="94368102"/>
<keyword evidence="2 5" id="KW-0489">Methyltransferase</keyword>
<dbReference type="SUPFAM" id="SSF53335">
    <property type="entry name" value="S-adenosyl-L-methionine-dependent methyltransferases"/>
    <property type="match status" value="1"/>
</dbReference>
<keyword evidence="3" id="KW-0808">Transferase</keyword>
<comment type="similarity">
    <text evidence="1">Belongs to the methyltransferase superfamily.</text>
</comment>
<dbReference type="CDD" id="cd02440">
    <property type="entry name" value="AdoMet_MTases"/>
    <property type="match status" value="1"/>
</dbReference>
<evidence type="ECO:0000313" key="5">
    <source>
        <dbReference type="EMBL" id="GGZ46224.1"/>
    </source>
</evidence>
<comment type="caution">
    <text evidence="5">The sequence shown here is derived from an EMBL/GenBank/DDBJ whole genome shotgun (WGS) entry which is preliminary data.</text>
</comment>
<proteinExistence type="inferred from homology"/>
<evidence type="ECO:0000259" key="4">
    <source>
        <dbReference type="Pfam" id="PF08241"/>
    </source>
</evidence>
<evidence type="ECO:0000313" key="6">
    <source>
        <dbReference type="Proteomes" id="UP000615593"/>
    </source>
</evidence>
<keyword evidence="6" id="KW-1185">Reference proteome</keyword>
<reference evidence="6" key="1">
    <citation type="journal article" date="2019" name="Int. J. Syst. Evol. Microbiol.">
        <title>The Global Catalogue of Microorganisms (GCM) 10K type strain sequencing project: providing services to taxonomists for standard genome sequencing and annotation.</title>
        <authorList>
            <consortium name="The Broad Institute Genomics Platform"/>
            <consortium name="The Broad Institute Genome Sequencing Center for Infectious Disease"/>
            <person name="Wu L."/>
            <person name="Ma J."/>
        </authorList>
    </citation>
    <scope>NUCLEOTIDE SEQUENCE [LARGE SCALE GENOMIC DNA]</scope>
    <source>
        <strain evidence="6">KCTC 12708</strain>
    </source>
</reference>
<dbReference type="EMBL" id="BMWY01000001">
    <property type="protein sequence ID" value="GGZ46224.1"/>
    <property type="molecule type" value="Genomic_DNA"/>
</dbReference>
<dbReference type="InterPro" id="IPR029063">
    <property type="entry name" value="SAM-dependent_MTases_sf"/>
</dbReference>
<dbReference type="Proteomes" id="UP000615593">
    <property type="component" value="Unassembled WGS sequence"/>
</dbReference>
<protein>
    <submittedName>
        <fullName evidence="5">Methyltransferase</fullName>
    </submittedName>
</protein>
<feature type="domain" description="Methyltransferase type 11" evidence="4">
    <location>
        <begin position="39"/>
        <end position="126"/>
    </location>
</feature>
<dbReference type="Pfam" id="PF08241">
    <property type="entry name" value="Methyltransf_11"/>
    <property type="match status" value="1"/>
</dbReference>